<proteinExistence type="predicted"/>
<dbReference type="GO" id="GO:0006508">
    <property type="term" value="P:proteolysis"/>
    <property type="evidence" value="ECO:0007669"/>
    <property type="project" value="InterPro"/>
</dbReference>
<dbReference type="GO" id="GO:0008236">
    <property type="term" value="F:serine-type peptidase activity"/>
    <property type="evidence" value="ECO:0007669"/>
    <property type="project" value="InterPro"/>
</dbReference>
<name>A0A7Y9KI45_9MICO</name>
<evidence type="ECO:0000313" key="4">
    <source>
        <dbReference type="Proteomes" id="UP000576969"/>
    </source>
</evidence>
<dbReference type="InterPro" id="IPR050491">
    <property type="entry name" value="AmpC-like"/>
</dbReference>
<sequence length="1103" mass="116546">MTRPFALEDIARIITLDDVAVTPDGSTVVFTRVAETPDGAVRSLWTVSPGATPRPLTSGPADGFARIAPDGETVYFLRRVDGVPQIHRIRLDGGEAVAVTTAEDLPHGAGRVAISPDGERLAFAASVHAESPGPIIVDRLGHKRDGLGWVGAARRHLFVLDASGLRRLTTGDFDVLAPRWSPDGTMLAYTAAAGDDSDVTKTSAAWVVEADAVWPRPRRVGDALSVSGSLTWAPDGSAVFGVGTARPRVGNRGLLRLSLGGDTDRDVTAGLDRNVMAGAPAYPGGAPSCTADGDLLFCARERGATHLYVLRGDAASPEPLVAGPQRVVSALAVATEAPVAAFVLTTERSFGEIATVDVRTGEVAVLTDFTASAFEGVELATAEEREFEISDGTRVQAWLLSAPGAEGAAPLLLHVHGGPHNAWSGVADAVHLYQQVLAARGWRVLMVNPRGSDGFGDDFMRAVDGAWGKADAADFLEPLDQLVAEGIADPDRLAVTGYSYGGFMTCELTTRTDRFRAAVAGGLLCDFVPLAADGENATYFSRLTTGVDPTSGHERLAAASPITRVDAVKTPTLILHGDADELCPVSQAREWFSALRINGVPAQLAVYPGQSHLLPLSAPTPTRIDFTKRIVDWVERHTRVRRAVPADPRVSDAAHWQRRLDELARLHGVVGAQFGIVELDDDGDVLATTRAASGVLDASTGQPATLDSVFQIGSITKVWTAILVMQLVDEGLLDLDAPVRSVLPDFTTADPESSERITVRHLLTHTSGMDGDLFTNTGRGDDCVERYVASLSTAAQITPVGERFSYCNSGFVLAGRIVEALRDTTWDEALRRWIIEPLGLTQTVTLLDDVPRFATATGHTGAGALAAPVPVWPITRSMGPAGLIDASVGDLLTFAAAAMRGGVAPNGTRILSEAAHHAMLEEQVSLRDAVTSTAAWSLGWFLQDWNGRTVYGHDGGTIGQRAYLRILPGARTAIALLTTGGHADGLYHDLFAEAAQLVDGTVIADPLAAGDRGGDAPLGEYRTAGTHVLVAQKESGFQLEVTPLTDLLRTGEAPPATLIDLVPSDVDGVWAFTTPDLAGWSQFRPVPGGAYMGYRFLPAVAPS</sequence>
<gene>
    <name evidence="3" type="ORF">BJ991_000413</name>
</gene>
<keyword evidence="3" id="KW-0378">Hydrolase</keyword>
<comment type="caution">
    <text evidence="3">The sequence shown here is derived from an EMBL/GenBank/DDBJ whole genome shotgun (WGS) entry which is preliminary data.</text>
</comment>
<organism evidence="3 4">
    <name type="scientific">Microbacterium immunditiarum</name>
    <dbReference type="NCBI Taxonomy" id="337480"/>
    <lineage>
        <taxon>Bacteria</taxon>
        <taxon>Bacillati</taxon>
        <taxon>Actinomycetota</taxon>
        <taxon>Actinomycetes</taxon>
        <taxon>Micrococcales</taxon>
        <taxon>Microbacteriaceae</taxon>
        <taxon>Microbacterium</taxon>
    </lineage>
</organism>
<dbReference type="Gene3D" id="2.120.10.60">
    <property type="entry name" value="Tricorn protease N-terminal domain"/>
    <property type="match status" value="1"/>
</dbReference>
<accession>A0A7Y9KI45</accession>
<dbReference type="InterPro" id="IPR012338">
    <property type="entry name" value="Beta-lactam/transpept-like"/>
</dbReference>
<dbReference type="RefSeq" id="WP_179487015.1">
    <property type="nucleotide sequence ID" value="NZ_JACCBV010000001.1"/>
</dbReference>
<evidence type="ECO:0000259" key="1">
    <source>
        <dbReference type="Pfam" id="PF00144"/>
    </source>
</evidence>
<dbReference type="InterPro" id="IPR011042">
    <property type="entry name" value="6-blade_b-propeller_TolB-like"/>
</dbReference>
<evidence type="ECO:0000259" key="2">
    <source>
        <dbReference type="Pfam" id="PF00326"/>
    </source>
</evidence>
<dbReference type="Pfam" id="PF00144">
    <property type="entry name" value="Beta-lactamase"/>
    <property type="match status" value="1"/>
</dbReference>
<evidence type="ECO:0000313" key="3">
    <source>
        <dbReference type="EMBL" id="NYE18385.1"/>
    </source>
</evidence>
<dbReference type="SUPFAM" id="SSF56601">
    <property type="entry name" value="beta-lactamase/transpeptidase-like"/>
    <property type="match status" value="1"/>
</dbReference>
<feature type="domain" description="Beta-lactamase-related" evidence="1">
    <location>
        <begin position="668"/>
        <end position="987"/>
    </location>
</feature>
<dbReference type="EMBL" id="JACCBV010000001">
    <property type="protein sequence ID" value="NYE18385.1"/>
    <property type="molecule type" value="Genomic_DNA"/>
</dbReference>
<dbReference type="Gene3D" id="2.120.10.30">
    <property type="entry name" value="TolB, C-terminal domain"/>
    <property type="match status" value="1"/>
</dbReference>
<reference evidence="3 4" key="1">
    <citation type="submission" date="2020-07" db="EMBL/GenBank/DDBJ databases">
        <title>Sequencing the genomes of 1000 actinobacteria strains.</title>
        <authorList>
            <person name="Klenk H.-P."/>
        </authorList>
    </citation>
    <scope>NUCLEOTIDE SEQUENCE [LARGE SCALE GENOMIC DNA]</scope>
    <source>
        <strain evidence="3 4">DSM 24662</strain>
    </source>
</reference>
<dbReference type="InterPro" id="IPR029058">
    <property type="entry name" value="AB_hydrolase_fold"/>
</dbReference>
<keyword evidence="3" id="KW-0031">Aminopeptidase</keyword>
<feature type="domain" description="Peptidase S9 prolyl oligopeptidase catalytic" evidence="2">
    <location>
        <begin position="433"/>
        <end position="638"/>
    </location>
</feature>
<dbReference type="SUPFAM" id="SSF53474">
    <property type="entry name" value="alpha/beta-Hydrolases"/>
    <property type="match status" value="1"/>
</dbReference>
<dbReference type="InterPro" id="IPR001375">
    <property type="entry name" value="Peptidase_S9_cat"/>
</dbReference>
<dbReference type="Gene3D" id="3.40.50.1820">
    <property type="entry name" value="alpha/beta hydrolase"/>
    <property type="match status" value="1"/>
</dbReference>
<dbReference type="PANTHER" id="PTHR46825:SF9">
    <property type="entry name" value="BETA-LACTAMASE-RELATED DOMAIN-CONTAINING PROTEIN"/>
    <property type="match status" value="1"/>
</dbReference>
<keyword evidence="3" id="KW-0645">Protease</keyword>
<keyword evidence="4" id="KW-1185">Reference proteome</keyword>
<dbReference type="PANTHER" id="PTHR46825">
    <property type="entry name" value="D-ALANYL-D-ALANINE-CARBOXYPEPTIDASE/ENDOPEPTIDASE AMPH"/>
    <property type="match status" value="1"/>
</dbReference>
<dbReference type="GO" id="GO:0004177">
    <property type="term" value="F:aminopeptidase activity"/>
    <property type="evidence" value="ECO:0007669"/>
    <property type="project" value="UniProtKB-KW"/>
</dbReference>
<dbReference type="SUPFAM" id="SSF82171">
    <property type="entry name" value="DPP6 N-terminal domain-like"/>
    <property type="match status" value="1"/>
</dbReference>
<dbReference type="Proteomes" id="UP000576969">
    <property type="component" value="Unassembled WGS sequence"/>
</dbReference>
<dbReference type="Pfam" id="PF00326">
    <property type="entry name" value="Peptidase_S9"/>
    <property type="match status" value="1"/>
</dbReference>
<dbReference type="AlphaFoldDB" id="A0A7Y9KI45"/>
<dbReference type="InterPro" id="IPR011659">
    <property type="entry name" value="WD40"/>
</dbReference>
<protein>
    <submittedName>
        <fullName evidence="3">Dipeptidyl aminopeptidase/acylaminoacyl peptidase/CubicO group peptidase (Beta-lactamase class C family)</fullName>
    </submittedName>
</protein>
<dbReference type="InterPro" id="IPR001466">
    <property type="entry name" value="Beta-lactam-related"/>
</dbReference>
<dbReference type="Gene3D" id="3.40.710.10">
    <property type="entry name" value="DD-peptidase/beta-lactamase superfamily"/>
    <property type="match status" value="1"/>
</dbReference>
<dbReference type="Pfam" id="PF07676">
    <property type="entry name" value="PD40"/>
    <property type="match status" value="2"/>
</dbReference>